<name>A0ABV9ZVJ5_9ACTN</name>
<protein>
    <submittedName>
        <fullName evidence="2">Uncharacterized protein</fullName>
    </submittedName>
</protein>
<sequence>MSDEEVRRVSEALDEVERIADPEARVQAMSKVMADQVKRNVRWKDERSQMVFELRGEGVSLRKIAARVGTSLGTVQDILRGHSGSWKDRPKKQGGDDGDAATHDARPDDPASGGR</sequence>
<reference evidence="3" key="1">
    <citation type="journal article" date="2019" name="Int. J. Syst. Evol. Microbiol.">
        <title>The Global Catalogue of Microorganisms (GCM) 10K type strain sequencing project: providing services to taxonomists for standard genome sequencing and annotation.</title>
        <authorList>
            <consortium name="The Broad Institute Genomics Platform"/>
            <consortium name="The Broad Institute Genome Sequencing Center for Infectious Disease"/>
            <person name="Wu L."/>
            <person name="Ma J."/>
        </authorList>
    </citation>
    <scope>NUCLEOTIDE SEQUENCE [LARGE SCALE GENOMIC DNA]</scope>
    <source>
        <strain evidence="3">CGMCC 4.1641</strain>
    </source>
</reference>
<dbReference type="SUPFAM" id="SSF88659">
    <property type="entry name" value="Sigma3 and sigma4 domains of RNA polymerase sigma factors"/>
    <property type="match status" value="1"/>
</dbReference>
<evidence type="ECO:0000313" key="2">
    <source>
        <dbReference type="EMBL" id="MFC5144268.1"/>
    </source>
</evidence>
<feature type="region of interest" description="Disordered" evidence="1">
    <location>
        <begin position="80"/>
        <end position="115"/>
    </location>
</feature>
<comment type="caution">
    <text evidence="2">The sequence shown here is derived from an EMBL/GenBank/DDBJ whole genome shotgun (WGS) entry which is preliminary data.</text>
</comment>
<feature type="compositionally biased region" description="Basic and acidic residues" evidence="1">
    <location>
        <begin position="85"/>
        <end position="109"/>
    </location>
</feature>
<evidence type="ECO:0000256" key="1">
    <source>
        <dbReference type="SAM" id="MobiDB-lite"/>
    </source>
</evidence>
<accession>A0ABV9ZVJ5</accession>
<dbReference type="Proteomes" id="UP001596222">
    <property type="component" value="Unassembled WGS sequence"/>
</dbReference>
<dbReference type="EMBL" id="JBHSKJ010000003">
    <property type="protein sequence ID" value="MFC5144268.1"/>
    <property type="molecule type" value="Genomic_DNA"/>
</dbReference>
<dbReference type="InterPro" id="IPR013324">
    <property type="entry name" value="RNA_pol_sigma_r3/r4-like"/>
</dbReference>
<dbReference type="RefSeq" id="WP_382037988.1">
    <property type="nucleotide sequence ID" value="NZ_JBHSKJ010000003.1"/>
</dbReference>
<gene>
    <name evidence="2" type="ORF">ACFPP6_06155</name>
</gene>
<organism evidence="2 3">
    <name type="scientific">Streptomyces aureoversilis</name>
    <dbReference type="NCBI Taxonomy" id="67277"/>
    <lineage>
        <taxon>Bacteria</taxon>
        <taxon>Bacillati</taxon>
        <taxon>Actinomycetota</taxon>
        <taxon>Actinomycetes</taxon>
        <taxon>Kitasatosporales</taxon>
        <taxon>Streptomycetaceae</taxon>
        <taxon>Streptomyces</taxon>
    </lineage>
</organism>
<evidence type="ECO:0000313" key="3">
    <source>
        <dbReference type="Proteomes" id="UP001596222"/>
    </source>
</evidence>
<keyword evidence="3" id="KW-1185">Reference proteome</keyword>
<proteinExistence type="predicted"/>